<evidence type="ECO:0000313" key="9">
    <source>
        <dbReference type="Proteomes" id="UP000029121"/>
    </source>
</evidence>
<keyword evidence="3 5" id="KW-0697">Rotamase</keyword>
<dbReference type="PANTHER" id="PTHR43811:SF48">
    <property type="entry name" value="PEPTIDYL-PROLYL CIS-TRANS ISOMERASE FKBP43"/>
    <property type="match status" value="1"/>
</dbReference>
<comment type="catalytic activity">
    <reaction evidence="1 5">
        <text>[protein]-peptidylproline (omega=180) = [protein]-peptidylproline (omega=0)</text>
        <dbReference type="Rhea" id="RHEA:16237"/>
        <dbReference type="Rhea" id="RHEA-COMP:10747"/>
        <dbReference type="Rhea" id="RHEA-COMP:10748"/>
        <dbReference type="ChEBI" id="CHEBI:83833"/>
        <dbReference type="ChEBI" id="CHEBI:83834"/>
        <dbReference type="EC" id="5.2.1.8"/>
    </reaction>
</comment>
<name>R0HXP8_9BRAS</name>
<dbReference type="Gene3D" id="2.60.120.340">
    <property type="entry name" value="Nucleoplasmin core domain"/>
    <property type="match status" value="1"/>
</dbReference>
<evidence type="ECO:0000256" key="1">
    <source>
        <dbReference type="ARBA" id="ARBA00000971"/>
    </source>
</evidence>
<feature type="compositionally biased region" description="Acidic residues" evidence="6">
    <location>
        <begin position="162"/>
        <end position="175"/>
    </location>
</feature>
<dbReference type="STRING" id="81985.R0HXP8"/>
<dbReference type="AlphaFoldDB" id="R0HXP8"/>
<feature type="domain" description="PPIase FKBP-type" evidence="7">
    <location>
        <begin position="445"/>
        <end position="538"/>
    </location>
</feature>
<evidence type="ECO:0000256" key="4">
    <source>
        <dbReference type="ARBA" id="ARBA00023235"/>
    </source>
</evidence>
<evidence type="ECO:0000313" key="8">
    <source>
        <dbReference type="EMBL" id="EOA30280.1"/>
    </source>
</evidence>
<dbReference type="InterPro" id="IPR046357">
    <property type="entry name" value="PPIase_dom_sf"/>
</dbReference>
<organism evidence="8 9">
    <name type="scientific">Capsella rubella</name>
    <dbReference type="NCBI Taxonomy" id="81985"/>
    <lineage>
        <taxon>Eukaryota</taxon>
        <taxon>Viridiplantae</taxon>
        <taxon>Streptophyta</taxon>
        <taxon>Embryophyta</taxon>
        <taxon>Tracheophyta</taxon>
        <taxon>Spermatophyta</taxon>
        <taxon>Magnoliopsida</taxon>
        <taxon>eudicotyledons</taxon>
        <taxon>Gunneridae</taxon>
        <taxon>Pentapetalae</taxon>
        <taxon>rosids</taxon>
        <taxon>malvids</taxon>
        <taxon>Brassicales</taxon>
        <taxon>Brassicaceae</taxon>
        <taxon>Camelineae</taxon>
        <taxon>Capsella</taxon>
    </lineage>
</organism>
<evidence type="ECO:0000256" key="5">
    <source>
        <dbReference type="PROSITE-ProRule" id="PRU00277"/>
    </source>
</evidence>
<feature type="compositionally biased region" description="Acidic residues" evidence="6">
    <location>
        <begin position="142"/>
        <end position="154"/>
    </location>
</feature>
<keyword evidence="4 5" id="KW-0413">Isomerase</keyword>
<proteinExistence type="predicted"/>
<gene>
    <name evidence="8" type="ORF">CARUB_v10013408mg</name>
</gene>
<dbReference type="KEGG" id="crb:17893560"/>
<dbReference type="Gene3D" id="3.10.50.40">
    <property type="match status" value="1"/>
</dbReference>
<dbReference type="SUPFAM" id="SSF54534">
    <property type="entry name" value="FKBP-like"/>
    <property type="match status" value="1"/>
</dbReference>
<evidence type="ECO:0000256" key="3">
    <source>
        <dbReference type="ARBA" id="ARBA00023110"/>
    </source>
</evidence>
<feature type="compositionally biased region" description="Polar residues" evidence="6">
    <location>
        <begin position="358"/>
        <end position="371"/>
    </location>
</feature>
<dbReference type="OrthoDB" id="1902587at2759"/>
<dbReference type="PANTHER" id="PTHR43811">
    <property type="entry name" value="FKBP-TYPE PEPTIDYL-PROLYL CIS-TRANS ISOMERASE FKPA"/>
    <property type="match status" value="1"/>
</dbReference>
<evidence type="ECO:0000256" key="2">
    <source>
        <dbReference type="ARBA" id="ARBA00013194"/>
    </source>
</evidence>
<dbReference type="EMBL" id="KB870807">
    <property type="protein sequence ID" value="EOA30280.1"/>
    <property type="molecule type" value="Genomic_DNA"/>
</dbReference>
<dbReference type="InterPro" id="IPR001179">
    <property type="entry name" value="PPIase_FKBP_dom"/>
</dbReference>
<dbReference type="InterPro" id="IPR041232">
    <property type="entry name" value="NPL"/>
</dbReference>
<feature type="compositionally biased region" description="Basic and acidic residues" evidence="6">
    <location>
        <begin position="191"/>
        <end position="208"/>
    </location>
</feature>
<dbReference type="Pfam" id="PF00254">
    <property type="entry name" value="FKBP_C"/>
    <property type="match status" value="1"/>
</dbReference>
<accession>R0HXP8</accession>
<dbReference type="GO" id="GO:0003755">
    <property type="term" value="F:peptidyl-prolyl cis-trans isomerase activity"/>
    <property type="evidence" value="ECO:0007669"/>
    <property type="project" value="UniProtKB-KW"/>
</dbReference>
<sequence length="538" mass="59163">KPSGSKNLSLHNGETQRVGVAVLSLSLSVFHSLTMAFWGVEVKPSKTFTLKANEATGIRRLHLSQATLGHGNGTNRSILQCIVGNKSPLFLCVLTPDKVDSCQLNLEFEEADEVIFSVIGPRSVHITGYFLGRSTSFRSNDDESESYGEDIVDTDMEKGSSDDYDYSDSFINDDDPPGRGSHMSSTDDDEISIKEMAAKTKDKKDNGKHGRLRKKFQVSDSDSDETSARADDSSNEDSIGNEHKISKVLSSESPLPSRVTRSKAKSSTLVNGEPNAKCKKTSEERTHTNKNLDERVDDKPLSDVKFSPVQKGCDILSKKKRKKERSKSSAIINLDDGEGENIPESLQNEKPDTEKGIKSSSNVSPSPNGDATLSKKKRKRDRREETTDVQENPFECLGKKKQAIDKNIEKEAGIKEPLEMGTSSNGVIIEEIEKGKLDGKSAVKGKKVSILYTGTLKDTGKVFDSNLGEAPLRFRLGGEKVIEGLSIGVEGMRFGDKRRLIIPPSLGYGKDSHSEEGFKEQVPKNAWLVYEVEAVKIR</sequence>
<dbReference type="EC" id="5.2.1.8" evidence="2 5"/>
<feature type="compositionally biased region" description="Basic and acidic residues" evidence="6">
    <location>
        <begin position="280"/>
        <end position="302"/>
    </location>
</feature>
<feature type="region of interest" description="Disordered" evidence="6">
    <location>
        <begin position="138"/>
        <end position="392"/>
    </location>
</feature>
<feature type="compositionally biased region" description="Basic and acidic residues" evidence="6">
    <location>
        <begin position="347"/>
        <end position="357"/>
    </location>
</feature>
<dbReference type="Pfam" id="PF17800">
    <property type="entry name" value="NPL"/>
    <property type="match status" value="1"/>
</dbReference>
<keyword evidence="9" id="KW-1185">Reference proteome</keyword>
<dbReference type="eggNOG" id="KOG0552">
    <property type="taxonomic scope" value="Eukaryota"/>
</dbReference>
<evidence type="ECO:0000256" key="6">
    <source>
        <dbReference type="SAM" id="MobiDB-lite"/>
    </source>
</evidence>
<protein>
    <recommendedName>
        <fullName evidence="2 5">peptidylprolyl isomerase</fullName>
        <ecNumber evidence="2 5">5.2.1.8</ecNumber>
    </recommendedName>
</protein>
<evidence type="ECO:0000259" key="7">
    <source>
        <dbReference type="PROSITE" id="PS50059"/>
    </source>
</evidence>
<dbReference type="Proteomes" id="UP000029121">
    <property type="component" value="Unassembled WGS sequence"/>
</dbReference>
<feature type="non-terminal residue" evidence="8">
    <location>
        <position position="1"/>
    </location>
</feature>
<reference evidence="9" key="1">
    <citation type="journal article" date="2013" name="Nat. Genet.">
        <title>The Capsella rubella genome and the genomic consequences of rapid mating system evolution.</title>
        <authorList>
            <person name="Slotte T."/>
            <person name="Hazzouri K.M."/>
            <person name="Agren J.A."/>
            <person name="Koenig D."/>
            <person name="Maumus F."/>
            <person name="Guo Y.L."/>
            <person name="Steige K."/>
            <person name="Platts A.E."/>
            <person name="Escobar J.S."/>
            <person name="Newman L.K."/>
            <person name="Wang W."/>
            <person name="Mandakova T."/>
            <person name="Vello E."/>
            <person name="Smith L.M."/>
            <person name="Henz S.R."/>
            <person name="Steffen J."/>
            <person name="Takuno S."/>
            <person name="Brandvain Y."/>
            <person name="Coop G."/>
            <person name="Andolfatto P."/>
            <person name="Hu T.T."/>
            <person name="Blanchette M."/>
            <person name="Clark R.M."/>
            <person name="Quesneville H."/>
            <person name="Nordborg M."/>
            <person name="Gaut B.S."/>
            <person name="Lysak M.A."/>
            <person name="Jenkins J."/>
            <person name="Grimwood J."/>
            <person name="Chapman J."/>
            <person name="Prochnik S."/>
            <person name="Shu S."/>
            <person name="Rokhsar D."/>
            <person name="Schmutz J."/>
            <person name="Weigel D."/>
            <person name="Wright S.I."/>
        </authorList>
    </citation>
    <scope>NUCLEOTIDE SEQUENCE [LARGE SCALE GENOMIC DNA]</scope>
    <source>
        <strain evidence="9">cv. Monte Gargano</strain>
    </source>
</reference>
<dbReference type="PROSITE" id="PS50059">
    <property type="entry name" value="FKBP_PPIASE"/>
    <property type="match status" value="1"/>
</dbReference>